<evidence type="ECO:0000313" key="3">
    <source>
        <dbReference type="EMBL" id="MDI3409459.1"/>
    </source>
</evidence>
<evidence type="ECO:0000313" key="4">
    <source>
        <dbReference type="Proteomes" id="UP001223978"/>
    </source>
</evidence>
<dbReference type="RefSeq" id="WP_282547327.1">
    <property type="nucleotide sequence ID" value="NZ_JASCIQ010000079.1"/>
</dbReference>
<proteinExistence type="predicted"/>
<keyword evidence="2" id="KW-0812">Transmembrane</keyword>
<comment type="caution">
    <text evidence="3">The sequence shown here is derived from an EMBL/GenBank/DDBJ whole genome shotgun (WGS) entry which is preliminary data.</text>
</comment>
<name>A0ABT6SNF3_9ACTN</name>
<evidence type="ECO:0000256" key="1">
    <source>
        <dbReference type="SAM" id="MobiDB-lite"/>
    </source>
</evidence>
<sequence>MDFGAVLIAVTGVAGTLGGALLTQRGADRTKRRELETAQALQEARENRELRRSCYSQLHRDARQFTTALSRHLYVVRDRQPGDEDVRALEETKDVYRGRWSEALMVAPDTVIAPARAQPGADPRLRPGQAPGTGQRPAGRNPAVGR</sequence>
<keyword evidence="2" id="KW-0472">Membrane</keyword>
<gene>
    <name evidence="3" type="ORF">QIS96_37275</name>
</gene>
<reference evidence="3 4" key="1">
    <citation type="submission" date="2023-05" db="EMBL/GenBank/DDBJ databases">
        <title>Draft genome sequence of Streptomyces sp. B-S-A6 isolated from a cave soil in Thailand.</title>
        <authorList>
            <person name="Chamroensaksri N."/>
            <person name="Muangham S."/>
        </authorList>
    </citation>
    <scope>NUCLEOTIDE SEQUENCE [LARGE SCALE GENOMIC DNA]</scope>
    <source>
        <strain evidence="3 4">B-S-A6</strain>
    </source>
</reference>
<accession>A0ABT6SNF3</accession>
<protein>
    <recommendedName>
        <fullName evidence="5">Secreted protein</fullName>
    </recommendedName>
</protein>
<evidence type="ECO:0000256" key="2">
    <source>
        <dbReference type="SAM" id="Phobius"/>
    </source>
</evidence>
<dbReference type="Proteomes" id="UP001223978">
    <property type="component" value="Unassembled WGS sequence"/>
</dbReference>
<keyword evidence="4" id="KW-1185">Reference proteome</keyword>
<feature type="transmembrane region" description="Helical" evidence="2">
    <location>
        <begin position="6"/>
        <end position="23"/>
    </location>
</feature>
<organism evidence="3 4">
    <name type="scientific">Streptomyces cavernicola</name>
    <dbReference type="NCBI Taxonomy" id="3043613"/>
    <lineage>
        <taxon>Bacteria</taxon>
        <taxon>Bacillati</taxon>
        <taxon>Actinomycetota</taxon>
        <taxon>Actinomycetes</taxon>
        <taxon>Kitasatosporales</taxon>
        <taxon>Streptomycetaceae</taxon>
        <taxon>Streptomyces</taxon>
    </lineage>
</organism>
<evidence type="ECO:0008006" key="5">
    <source>
        <dbReference type="Google" id="ProtNLM"/>
    </source>
</evidence>
<feature type="region of interest" description="Disordered" evidence="1">
    <location>
        <begin position="111"/>
        <end position="146"/>
    </location>
</feature>
<keyword evidence="2" id="KW-1133">Transmembrane helix</keyword>
<dbReference type="EMBL" id="JASCIQ010000079">
    <property type="protein sequence ID" value="MDI3409459.1"/>
    <property type="molecule type" value="Genomic_DNA"/>
</dbReference>